<dbReference type="PANTHER" id="PTHR10091:SF0">
    <property type="entry name" value="GALACTOSE MUTAROTASE"/>
    <property type="match status" value="1"/>
</dbReference>
<evidence type="ECO:0000313" key="10">
    <source>
        <dbReference type="EMBL" id="MEU7071797.1"/>
    </source>
</evidence>
<proteinExistence type="inferred from homology"/>
<evidence type="ECO:0000256" key="8">
    <source>
        <dbReference type="PIRNR" id="PIRNR005096"/>
    </source>
</evidence>
<evidence type="ECO:0000256" key="5">
    <source>
        <dbReference type="ARBA" id="ARBA00014165"/>
    </source>
</evidence>
<evidence type="ECO:0000256" key="2">
    <source>
        <dbReference type="ARBA" id="ARBA00005028"/>
    </source>
</evidence>
<dbReference type="EC" id="5.1.3.3" evidence="4 8"/>
<dbReference type="PROSITE" id="PS00545">
    <property type="entry name" value="ALDOSE_1_EPIMERASE"/>
    <property type="match status" value="1"/>
</dbReference>
<dbReference type="InterPro" id="IPR018052">
    <property type="entry name" value="Ald1_epimerase_CS"/>
</dbReference>
<dbReference type="Proteomes" id="UP001551329">
    <property type="component" value="Unassembled WGS sequence"/>
</dbReference>
<dbReference type="InterPro" id="IPR014718">
    <property type="entry name" value="GH-type_carb-bd"/>
</dbReference>
<dbReference type="InterPro" id="IPR011013">
    <property type="entry name" value="Gal_mutarotase_sf_dom"/>
</dbReference>
<dbReference type="InterPro" id="IPR047215">
    <property type="entry name" value="Galactose_mutarotase-like"/>
</dbReference>
<evidence type="ECO:0000256" key="1">
    <source>
        <dbReference type="ARBA" id="ARBA00001614"/>
    </source>
</evidence>
<dbReference type="Pfam" id="PF01263">
    <property type="entry name" value="Aldose_epim"/>
    <property type="match status" value="1"/>
</dbReference>
<dbReference type="InterPro" id="IPR008183">
    <property type="entry name" value="Aldose_1/G6P_1-epimerase"/>
</dbReference>
<dbReference type="PANTHER" id="PTHR10091">
    <property type="entry name" value="ALDOSE-1-EPIMERASE"/>
    <property type="match status" value="1"/>
</dbReference>
<dbReference type="InterPro" id="IPR015443">
    <property type="entry name" value="Aldose_1-epimerase"/>
</dbReference>
<dbReference type="RefSeq" id="WP_358470832.1">
    <property type="nucleotide sequence ID" value="NZ_JBEZAE010000009.1"/>
</dbReference>
<evidence type="ECO:0000313" key="11">
    <source>
        <dbReference type="Proteomes" id="UP001551329"/>
    </source>
</evidence>
<organism evidence="10 11">
    <name type="scientific">Streptomyces narbonensis</name>
    <dbReference type="NCBI Taxonomy" id="67333"/>
    <lineage>
        <taxon>Bacteria</taxon>
        <taxon>Bacillati</taxon>
        <taxon>Actinomycetota</taxon>
        <taxon>Actinomycetes</taxon>
        <taxon>Kitasatosporales</taxon>
        <taxon>Streptomycetaceae</taxon>
        <taxon>Streptomyces</taxon>
    </lineage>
</organism>
<accession>A0ABV3CAK5</accession>
<sequence>MPLSTHPPFTGGPPVRLPSTDSGQRWIFGFPDGLTAEVHTLGARLHGLWVPDRHGDPADVVLAPRDLARTADAARYFGSTVGRYANRIARGRFSLDGTAYRLATQESGHCLHGGTEGFDTRLWEAESVHTPEWTGVLLHLRSPDGDQGFPGNLDVTVSCLVGRDNELSFSYAAVTDAPTLVNLTNHAYFNLEGEGEGDILDHELAVDADHYTPVDGDLIPHGDHRSVAGTAFDLRRPLRIGEALARPGAGGGYDHNFVLSPHGDETLRRAAVLHAPATGRRMEVLTTEPGLQIYTAGQFDGSVLGKSGTPYRAGAGIALETQHFPDSPNRPGDPSAVLRPGDEYRSRTVLRFSTRG</sequence>
<protein>
    <recommendedName>
        <fullName evidence="5 8">Aldose 1-epimerase</fullName>
        <ecNumber evidence="4 8">5.1.3.3</ecNumber>
    </recommendedName>
</protein>
<name>A0ABV3CAK5_9ACTN</name>
<dbReference type="GO" id="GO:0016853">
    <property type="term" value="F:isomerase activity"/>
    <property type="evidence" value="ECO:0007669"/>
    <property type="project" value="UniProtKB-KW"/>
</dbReference>
<evidence type="ECO:0000256" key="3">
    <source>
        <dbReference type="ARBA" id="ARBA00006206"/>
    </source>
</evidence>
<reference evidence="10 11" key="1">
    <citation type="submission" date="2024-06" db="EMBL/GenBank/DDBJ databases">
        <title>The Natural Products Discovery Center: Release of the First 8490 Sequenced Strains for Exploring Actinobacteria Biosynthetic Diversity.</title>
        <authorList>
            <person name="Kalkreuter E."/>
            <person name="Kautsar S.A."/>
            <person name="Yang D."/>
            <person name="Bader C.D."/>
            <person name="Teijaro C.N."/>
            <person name="Fluegel L."/>
            <person name="Davis C.M."/>
            <person name="Simpson J.R."/>
            <person name="Lauterbach L."/>
            <person name="Steele A.D."/>
            <person name="Gui C."/>
            <person name="Meng S."/>
            <person name="Li G."/>
            <person name="Viehrig K."/>
            <person name="Ye F."/>
            <person name="Su P."/>
            <person name="Kiefer A.F."/>
            <person name="Nichols A."/>
            <person name="Cepeda A.J."/>
            <person name="Yan W."/>
            <person name="Fan B."/>
            <person name="Jiang Y."/>
            <person name="Adhikari A."/>
            <person name="Zheng C.-J."/>
            <person name="Schuster L."/>
            <person name="Cowan T.M."/>
            <person name="Smanski M.J."/>
            <person name="Chevrette M.G."/>
            <person name="De Carvalho L.P.S."/>
            <person name="Shen B."/>
        </authorList>
    </citation>
    <scope>NUCLEOTIDE SEQUENCE [LARGE SCALE GENOMIC DNA]</scope>
    <source>
        <strain evidence="10 11">NPDC045974</strain>
    </source>
</reference>
<dbReference type="Gene3D" id="2.70.98.10">
    <property type="match status" value="1"/>
</dbReference>
<comment type="similarity">
    <text evidence="3 8">Belongs to the aldose epimerase family.</text>
</comment>
<dbReference type="EMBL" id="JBEZAE010000009">
    <property type="protein sequence ID" value="MEU7071797.1"/>
    <property type="molecule type" value="Genomic_DNA"/>
</dbReference>
<comment type="catalytic activity">
    <reaction evidence="1 8">
        <text>alpha-D-glucose = beta-D-glucose</text>
        <dbReference type="Rhea" id="RHEA:10264"/>
        <dbReference type="ChEBI" id="CHEBI:15903"/>
        <dbReference type="ChEBI" id="CHEBI:17925"/>
        <dbReference type="EC" id="5.1.3.3"/>
    </reaction>
</comment>
<keyword evidence="11" id="KW-1185">Reference proteome</keyword>
<feature type="region of interest" description="Disordered" evidence="9">
    <location>
        <begin position="321"/>
        <end position="344"/>
    </location>
</feature>
<evidence type="ECO:0000256" key="7">
    <source>
        <dbReference type="ARBA" id="ARBA00023277"/>
    </source>
</evidence>
<gene>
    <name evidence="10" type="ORF">AB0A88_16855</name>
</gene>
<dbReference type="PIRSF" id="PIRSF005096">
    <property type="entry name" value="GALM"/>
    <property type="match status" value="1"/>
</dbReference>
<comment type="pathway">
    <text evidence="2 8">Carbohydrate metabolism; hexose metabolism.</text>
</comment>
<dbReference type="SUPFAM" id="SSF74650">
    <property type="entry name" value="Galactose mutarotase-like"/>
    <property type="match status" value="1"/>
</dbReference>
<evidence type="ECO:0000256" key="4">
    <source>
        <dbReference type="ARBA" id="ARBA00013185"/>
    </source>
</evidence>
<dbReference type="NCBIfam" id="NF008277">
    <property type="entry name" value="PRK11055.1"/>
    <property type="match status" value="1"/>
</dbReference>
<evidence type="ECO:0000256" key="9">
    <source>
        <dbReference type="SAM" id="MobiDB-lite"/>
    </source>
</evidence>
<dbReference type="CDD" id="cd09019">
    <property type="entry name" value="galactose_mutarotase_like"/>
    <property type="match status" value="1"/>
</dbReference>
<keyword evidence="6 8" id="KW-0413">Isomerase</keyword>
<evidence type="ECO:0000256" key="6">
    <source>
        <dbReference type="ARBA" id="ARBA00023235"/>
    </source>
</evidence>
<comment type="caution">
    <text evidence="10">The sequence shown here is derived from an EMBL/GenBank/DDBJ whole genome shotgun (WGS) entry which is preliminary data.</text>
</comment>
<keyword evidence="7 8" id="KW-0119">Carbohydrate metabolism</keyword>